<sequence>MPLPPRACLELSRGVYPRILYVSRGSLTSVKTLHPTHSFLFSSISIAKLKISIMKSWMANNSNASQAPETPLAATLALLPWHLILAALAISYLTLVQQLRFRALQQLERKYTPYLTNPYKLTYPQAREIMHLSMLYDEPFLSVFGTQWALVKSYGMATGTPLLIKTRQLADPNKVGKRAEDTAVFLVELLAGDIDSKRGRLAMAKLNWLHGRYEIIEGDYVHTLALFVLEPMAWIERHGWRPLTRLEQVARLVYWRELGKRMGFGGAIPETLEELKIWKVEYERKHMYYIESNRIVTDATVDLFLRSTPRFMHRFMRAIFVSFIEEKNVREALGYPDPPAWAVFLTSGFFTVRKWSIRHLFLPRMKMMDPLAKPGLDRRLYRSPEFVGFEPWYVADTRYNRLSLWMRSGGRLSPRKDFESRGYLPEELGPVGFEKISREPVKNQVQAEDEYVKLRGSAASCPFVFA</sequence>
<organism evidence="1 2">
    <name type="scientific">Pseudomassariella vexata</name>
    <dbReference type="NCBI Taxonomy" id="1141098"/>
    <lineage>
        <taxon>Eukaryota</taxon>
        <taxon>Fungi</taxon>
        <taxon>Dikarya</taxon>
        <taxon>Ascomycota</taxon>
        <taxon>Pezizomycotina</taxon>
        <taxon>Sordariomycetes</taxon>
        <taxon>Xylariomycetidae</taxon>
        <taxon>Amphisphaeriales</taxon>
        <taxon>Pseudomassariaceae</taxon>
        <taxon>Pseudomassariella</taxon>
    </lineage>
</organism>
<dbReference type="RefSeq" id="XP_040720534.1">
    <property type="nucleotide sequence ID" value="XM_040859028.1"/>
</dbReference>
<accession>A0A1Y2EH89</accession>
<evidence type="ECO:0000313" key="2">
    <source>
        <dbReference type="Proteomes" id="UP000193689"/>
    </source>
</evidence>
<dbReference type="GeneID" id="63775240"/>
<name>A0A1Y2EH89_9PEZI</name>
<gene>
    <name evidence="1" type="ORF">BCR38DRAFT_415538</name>
</gene>
<dbReference type="Proteomes" id="UP000193689">
    <property type="component" value="Unassembled WGS sequence"/>
</dbReference>
<dbReference type="PANTHER" id="PTHR36124">
    <property type="match status" value="1"/>
</dbReference>
<evidence type="ECO:0000313" key="1">
    <source>
        <dbReference type="EMBL" id="ORY70942.1"/>
    </source>
</evidence>
<dbReference type="GO" id="GO:0016491">
    <property type="term" value="F:oxidoreductase activity"/>
    <property type="evidence" value="ECO:0007669"/>
    <property type="project" value="InterPro"/>
</dbReference>
<proteinExistence type="predicted"/>
<dbReference type="EMBL" id="MCFJ01000001">
    <property type="protein sequence ID" value="ORY70942.1"/>
    <property type="molecule type" value="Genomic_DNA"/>
</dbReference>
<dbReference type="InterPro" id="IPR046366">
    <property type="entry name" value="MPAB"/>
</dbReference>
<comment type="caution">
    <text evidence="1">The sequence shown here is derived from an EMBL/GenBank/DDBJ whole genome shotgun (WGS) entry which is preliminary data.</text>
</comment>
<keyword evidence="2" id="KW-1185">Reference proteome</keyword>
<dbReference type="AlphaFoldDB" id="A0A1Y2EH89"/>
<dbReference type="STRING" id="1141098.A0A1Y2EH89"/>
<dbReference type="InParanoid" id="A0A1Y2EH89"/>
<dbReference type="OrthoDB" id="545169at2759"/>
<protein>
    <recommendedName>
        <fullName evidence="3">ER-bound oxygenase mpaB/mpaB'/Rubber oxygenase catalytic domain-containing protein</fullName>
    </recommendedName>
</protein>
<evidence type="ECO:0008006" key="3">
    <source>
        <dbReference type="Google" id="ProtNLM"/>
    </source>
</evidence>
<reference evidence="1 2" key="1">
    <citation type="submission" date="2016-07" db="EMBL/GenBank/DDBJ databases">
        <title>Pervasive Adenine N6-methylation of Active Genes in Fungi.</title>
        <authorList>
            <consortium name="DOE Joint Genome Institute"/>
            <person name="Mondo S.J."/>
            <person name="Dannebaum R.O."/>
            <person name="Kuo R.C."/>
            <person name="Labutti K."/>
            <person name="Haridas S."/>
            <person name="Kuo A."/>
            <person name="Salamov A."/>
            <person name="Ahrendt S.R."/>
            <person name="Lipzen A."/>
            <person name="Sullivan W."/>
            <person name="Andreopoulos W.B."/>
            <person name="Clum A."/>
            <person name="Lindquist E."/>
            <person name="Daum C."/>
            <person name="Ramamoorthy G.K."/>
            <person name="Gryganskyi A."/>
            <person name="Culley D."/>
            <person name="Magnuson J.K."/>
            <person name="James T.Y."/>
            <person name="O'Malley M.A."/>
            <person name="Stajich J.E."/>
            <person name="Spatafora J.W."/>
            <person name="Visel A."/>
            <person name="Grigoriev I.V."/>
        </authorList>
    </citation>
    <scope>NUCLEOTIDE SEQUENCE [LARGE SCALE GENOMIC DNA]</scope>
    <source>
        <strain evidence="1 2">CBS 129021</strain>
    </source>
</reference>
<dbReference type="PANTHER" id="PTHR36124:SF1">
    <property type="entry name" value="ER-BOUND OXYGENASE MPAB_MPAB'_RUBBER OXYGENASE CATALYTIC DOMAIN-CONTAINING PROTEIN"/>
    <property type="match status" value="1"/>
</dbReference>